<accession>A0A364NJT9</accession>
<dbReference type="Pfam" id="PF00467">
    <property type="entry name" value="KOW"/>
    <property type="match status" value="1"/>
</dbReference>
<evidence type="ECO:0000256" key="4">
    <source>
        <dbReference type="ARBA" id="ARBA00022980"/>
    </source>
</evidence>
<dbReference type="AlphaFoldDB" id="A0A364NJT9"/>
<dbReference type="GO" id="GO:0006412">
    <property type="term" value="P:translation"/>
    <property type="evidence" value="ECO:0007669"/>
    <property type="project" value="UniProtKB-UniRule"/>
</dbReference>
<dbReference type="InterPro" id="IPR008991">
    <property type="entry name" value="Translation_prot_SH3-like_sf"/>
</dbReference>
<proteinExistence type="inferred from homology"/>
<dbReference type="InterPro" id="IPR057264">
    <property type="entry name" value="Ribosomal_uL24_C"/>
</dbReference>
<dbReference type="InterPro" id="IPR005824">
    <property type="entry name" value="KOW"/>
</dbReference>
<evidence type="ECO:0000256" key="3">
    <source>
        <dbReference type="ARBA" id="ARBA00022884"/>
    </source>
</evidence>
<dbReference type="InterPro" id="IPR041988">
    <property type="entry name" value="Ribosomal_uL24_KOW"/>
</dbReference>
<dbReference type="InterPro" id="IPR014722">
    <property type="entry name" value="Rib_uL2_dom2"/>
</dbReference>
<evidence type="ECO:0000256" key="5">
    <source>
        <dbReference type="ARBA" id="ARBA00023274"/>
    </source>
</evidence>
<dbReference type="SMART" id="SM00739">
    <property type="entry name" value="KOW"/>
    <property type="match status" value="1"/>
</dbReference>
<dbReference type="PROSITE" id="PS01108">
    <property type="entry name" value="RIBOSOMAL_L24"/>
    <property type="match status" value="1"/>
</dbReference>
<evidence type="ECO:0000313" key="11">
    <source>
        <dbReference type="EMBL" id="RAU17333.1"/>
    </source>
</evidence>
<dbReference type="GO" id="GO:0019843">
    <property type="term" value="F:rRNA binding"/>
    <property type="evidence" value="ECO:0007669"/>
    <property type="project" value="UniProtKB-UniRule"/>
</dbReference>
<comment type="function">
    <text evidence="7 8">One of the proteins that surrounds the polypeptide exit tunnel on the outside of the subunit.</text>
</comment>
<evidence type="ECO:0000256" key="6">
    <source>
        <dbReference type="ARBA" id="ARBA00035206"/>
    </source>
</evidence>
<dbReference type="NCBIfam" id="TIGR01079">
    <property type="entry name" value="rplX_bact"/>
    <property type="match status" value="1"/>
</dbReference>
<dbReference type="FunFam" id="2.30.30.30:FF:000004">
    <property type="entry name" value="50S ribosomal protein L24"/>
    <property type="match status" value="1"/>
</dbReference>
<dbReference type="InterPro" id="IPR005825">
    <property type="entry name" value="Ribosomal_uL24_CS"/>
</dbReference>
<keyword evidence="4 8" id="KW-0689">Ribosomal protein</keyword>
<organism evidence="11 12">
    <name type="scientific">Nitrincola tibetensis</name>
    <dbReference type="NCBI Taxonomy" id="2219697"/>
    <lineage>
        <taxon>Bacteria</taxon>
        <taxon>Pseudomonadati</taxon>
        <taxon>Pseudomonadota</taxon>
        <taxon>Gammaproteobacteria</taxon>
        <taxon>Oceanospirillales</taxon>
        <taxon>Oceanospirillaceae</taxon>
        <taxon>Nitrincola</taxon>
    </lineage>
</organism>
<keyword evidence="12" id="KW-1185">Reference proteome</keyword>
<dbReference type="OrthoDB" id="9807419at2"/>
<reference evidence="11 12" key="1">
    <citation type="submission" date="2018-06" db="EMBL/GenBank/DDBJ databases">
        <title>Nitrincola tibetense sp. nov., isolated from Lake XuguoCo on Tibetan Plateau.</title>
        <authorList>
            <person name="Xing P."/>
        </authorList>
    </citation>
    <scope>NUCLEOTIDE SEQUENCE [LARGE SCALE GENOMIC DNA]</scope>
    <source>
        <strain evidence="12">xg18</strain>
    </source>
</reference>
<dbReference type="InterPro" id="IPR003256">
    <property type="entry name" value="Ribosomal_uL24"/>
</dbReference>
<dbReference type="GO" id="GO:0003735">
    <property type="term" value="F:structural constituent of ribosome"/>
    <property type="evidence" value="ECO:0007669"/>
    <property type="project" value="InterPro"/>
</dbReference>
<evidence type="ECO:0000256" key="9">
    <source>
        <dbReference type="RuleBase" id="RU003477"/>
    </source>
</evidence>
<dbReference type="EMBL" id="QKRX01000010">
    <property type="protein sequence ID" value="RAU17333.1"/>
    <property type="molecule type" value="Genomic_DNA"/>
</dbReference>
<dbReference type="Proteomes" id="UP000250744">
    <property type="component" value="Unassembled WGS sequence"/>
</dbReference>
<dbReference type="CDD" id="cd06089">
    <property type="entry name" value="KOW_RPL26"/>
    <property type="match status" value="1"/>
</dbReference>
<dbReference type="GO" id="GO:0005840">
    <property type="term" value="C:ribosome"/>
    <property type="evidence" value="ECO:0007669"/>
    <property type="project" value="UniProtKB-KW"/>
</dbReference>
<dbReference type="RefSeq" id="WP_036511987.1">
    <property type="nucleotide sequence ID" value="NZ_QKRX01000010.1"/>
</dbReference>
<dbReference type="PANTHER" id="PTHR12903">
    <property type="entry name" value="MITOCHONDRIAL RIBOSOMAL PROTEIN L24"/>
    <property type="match status" value="1"/>
</dbReference>
<protein>
    <recommendedName>
        <fullName evidence="6 8">Large ribosomal subunit protein uL24</fullName>
    </recommendedName>
</protein>
<comment type="subunit">
    <text evidence="8">Part of the 50S ribosomal subunit.</text>
</comment>
<dbReference type="Pfam" id="PF17136">
    <property type="entry name" value="ribosomal_L24"/>
    <property type="match status" value="1"/>
</dbReference>
<dbReference type="Gene3D" id="2.30.30.30">
    <property type="match status" value="1"/>
</dbReference>
<dbReference type="GO" id="GO:1990904">
    <property type="term" value="C:ribonucleoprotein complex"/>
    <property type="evidence" value="ECO:0007669"/>
    <property type="project" value="UniProtKB-KW"/>
</dbReference>
<evidence type="ECO:0000256" key="1">
    <source>
        <dbReference type="ARBA" id="ARBA00010618"/>
    </source>
</evidence>
<gene>
    <name evidence="8" type="primary">rplX</name>
    <name evidence="11" type="ORF">DN062_12985</name>
</gene>
<keyword evidence="5 8" id="KW-0687">Ribonucleoprotein</keyword>
<comment type="similarity">
    <text evidence="1 8 9">Belongs to the universal ribosomal protein uL24 family.</text>
</comment>
<keyword evidence="3 8" id="KW-0694">RNA-binding</keyword>
<feature type="domain" description="KOW" evidence="10">
    <location>
        <begin position="3"/>
        <end position="30"/>
    </location>
</feature>
<evidence type="ECO:0000256" key="2">
    <source>
        <dbReference type="ARBA" id="ARBA00022730"/>
    </source>
</evidence>
<evidence type="ECO:0000256" key="8">
    <source>
        <dbReference type="HAMAP-Rule" id="MF_01326"/>
    </source>
</evidence>
<evidence type="ECO:0000313" key="12">
    <source>
        <dbReference type="Proteomes" id="UP000250744"/>
    </source>
</evidence>
<evidence type="ECO:0000256" key="7">
    <source>
        <dbReference type="ARBA" id="ARBA00058688"/>
    </source>
</evidence>
<name>A0A364NJT9_9GAMM</name>
<sequence>MRKIRRDDEIIVIAGKDKGKRGKVSRVLSDDRLIVSGINMIKKHVKPNPMLGQQGGIVEKEASIATSNVAIFNPATGKGDRVGFKKLEDGTKVRFYKSNGEIVVGDK</sequence>
<evidence type="ECO:0000259" key="10">
    <source>
        <dbReference type="SMART" id="SM00739"/>
    </source>
</evidence>
<comment type="function">
    <text evidence="8">One of two assembly initiator proteins, it binds directly to the 5'-end of the 23S rRNA, where it nucleates assembly of the 50S subunit.</text>
</comment>
<dbReference type="SUPFAM" id="SSF50104">
    <property type="entry name" value="Translation proteins SH3-like domain"/>
    <property type="match status" value="1"/>
</dbReference>
<dbReference type="HAMAP" id="MF_01326_B">
    <property type="entry name" value="Ribosomal_uL24_B"/>
    <property type="match status" value="1"/>
</dbReference>
<comment type="caution">
    <text evidence="11">The sequence shown here is derived from an EMBL/GenBank/DDBJ whole genome shotgun (WGS) entry which is preliminary data.</text>
</comment>
<keyword evidence="2 8" id="KW-0699">rRNA-binding</keyword>